<protein>
    <submittedName>
        <fullName evidence="1">Uncharacterized protein</fullName>
    </submittedName>
</protein>
<gene>
    <name evidence="1" type="ORF">S06H3_40786</name>
</gene>
<dbReference type="AlphaFoldDB" id="X1N8B4"/>
<name>X1N8B4_9ZZZZ</name>
<proteinExistence type="predicted"/>
<organism evidence="1">
    <name type="scientific">marine sediment metagenome</name>
    <dbReference type="NCBI Taxonomy" id="412755"/>
    <lineage>
        <taxon>unclassified sequences</taxon>
        <taxon>metagenomes</taxon>
        <taxon>ecological metagenomes</taxon>
    </lineage>
</organism>
<sequence>MSFVMRNGQFMGIQLSANVPFRKMRDLVTKLHDDVKNSYKEFFK</sequence>
<reference evidence="1" key="1">
    <citation type="journal article" date="2014" name="Front. Microbiol.">
        <title>High frequency of phylogenetically diverse reductive dehalogenase-homologous genes in deep subseafloor sedimentary metagenomes.</title>
        <authorList>
            <person name="Kawai M."/>
            <person name="Futagami T."/>
            <person name="Toyoda A."/>
            <person name="Takaki Y."/>
            <person name="Nishi S."/>
            <person name="Hori S."/>
            <person name="Arai W."/>
            <person name="Tsubouchi T."/>
            <person name="Morono Y."/>
            <person name="Uchiyama I."/>
            <person name="Ito T."/>
            <person name="Fujiyama A."/>
            <person name="Inagaki F."/>
            <person name="Takami H."/>
        </authorList>
    </citation>
    <scope>NUCLEOTIDE SEQUENCE</scope>
    <source>
        <strain evidence="1">Expedition CK06-06</strain>
    </source>
</reference>
<evidence type="ECO:0000313" key="1">
    <source>
        <dbReference type="EMBL" id="GAI40257.1"/>
    </source>
</evidence>
<comment type="caution">
    <text evidence="1">The sequence shown here is derived from an EMBL/GenBank/DDBJ whole genome shotgun (WGS) entry which is preliminary data.</text>
</comment>
<accession>X1N8B4</accession>
<dbReference type="EMBL" id="BARV01025064">
    <property type="protein sequence ID" value="GAI40257.1"/>
    <property type="molecule type" value="Genomic_DNA"/>
</dbReference>